<dbReference type="GO" id="GO:0005524">
    <property type="term" value="F:ATP binding"/>
    <property type="evidence" value="ECO:0007669"/>
    <property type="project" value="UniProtKB-KW"/>
</dbReference>
<evidence type="ECO:0000313" key="11">
    <source>
        <dbReference type="Proteomes" id="UP000184096"/>
    </source>
</evidence>
<dbReference type="PANTHER" id="PTHR24220">
    <property type="entry name" value="IMPORT ATP-BINDING PROTEIN"/>
    <property type="match status" value="1"/>
</dbReference>
<reference evidence="11" key="1">
    <citation type="submission" date="2016-11" db="EMBL/GenBank/DDBJ databases">
        <authorList>
            <person name="Varghese N."/>
            <person name="Submissions S."/>
        </authorList>
    </citation>
    <scope>NUCLEOTIDE SEQUENCE [LARGE SCALE GENOMIC DNA]</scope>
    <source>
        <strain evidence="11">GAS401</strain>
    </source>
</reference>
<evidence type="ECO:0000256" key="1">
    <source>
        <dbReference type="ARBA" id="ARBA00022448"/>
    </source>
</evidence>
<dbReference type="InterPro" id="IPR014710">
    <property type="entry name" value="RmlC-like_jellyroll"/>
</dbReference>
<dbReference type="CDD" id="cd03255">
    <property type="entry name" value="ABC_MJ0796_LolCDE_FtsE"/>
    <property type="match status" value="1"/>
</dbReference>
<dbReference type="CDD" id="cd00038">
    <property type="entry name" value="CAP_ED"/>
    <property type="match status" value="1"/>
</dbReference>
<dbReference type="GO" id="GO:0022857">
    <property type="term" value="F:transmembrane transporter activity"/>
    <property type="evidence" value="ECO:0007669"/>
    <property type="project" value="UniProtKB-ARBA"/>
</dbReference>
<dbReference type="GO" id="GO:0005886">
    <property type="term" value="C:plasma membrane"/>
    <property type="evidence" value="ECO:0007669"/>
    <property type="project" value="TreeGrafter"/>
</dbReference>
<dbReference type="Gene3D" id="3.40.50.300">
    <property type="entry name" value="P-loop containing nucleotide triphosphate hydrolases"/>
    <property type="match status" value="1"/>
</dbReference>
<comment type="similarity">
    <text evidence="7">Belongs to the ABC transporter superfamily. Macrolide exporter (TC 3.A.1.122) family.</text>
</comment>
<dbReference type="GO" id="GO:0098796">
    <property type="term" value="C:membrane protein complex"/>
    <property type="evidence" value="ECO:0007669"/>
    <property type="project" value="UniProtKB-ARBA"/>
</dbReference>
<dbReference type="FunFam" id="3.40.50.300:FF:000032">
    <property type="entry name" value="Export ABC transporter ATP-binding protein"/>
    <property type="match status" value="1"/>
</dbReference>
<keyword evidence="2" id="KW-1003">Cell membrane</keyword>
<evidence type="ECO:0000259" key="9">
    <source>
        <dbReference type="PROSITE" id="PS50893"/>
    </source>
</evidence>
<dbReference type="PANTHER" id="PTHR24220:SF376">
    <property type="entry name" value="ABC TRANSPORTER"/>
    <property type="match status" value="1"/>
</dbReference>
<evidence type="ECO:0000256" key="7">
    <source>
        <dbReference type="ARBA" id="ARBA00038388"/>
    </source>
</evidence>
<dbReference type="SUPFAM" id="SSF51206">
    <property type="entry name" value="cAMP-binding domain-like"/>
    <property type="match status" value="1"/>
</dbReference>
<comment type="function">
    <text evidence="6">Involved in beta-(1--&gt;2)glucan export. Transmembrane domains (TMD) form a pore in the inner membrane and the ATP-binding domain (NBD) is responsible for energy generation.</text>
</comment>
<dbReference type="PRINTS" id="PR00103">
    <property type="entry name" value="CAMPKINASE"/>
</dbReference>
<evidence type="ECO:0000256" key="3">
    <source>
        <dbReference type="ARBA" id="ARBA00022741"/>
    </source>
</evidence>
<dbReference type="Pfam" id="PF00005">
    <property type="entry name" value="ABC_tran"/>
    <property type="match status" value="1"/>
</dbReference>
<dbReference type="InterPro" id="IPR003593">
    <property type="entry name" value="AAA+_ATPase"/>
</dbReference>
<dbReference type="InterPro" id="IPR014324">
    <property type="entry name" value="ABC_heterocyst_DevA"/>
</dbReference>
<dbReference type="InterPro" id="IPR018490">
    <property type="entry name" value="cNMP-bd_dom_sf"/>
</dbReference>
<dbReference type="RefSeq" id="WP_072816529.1">
    <property type="nucleotide sequence ID" value="NZ_LT670849.1"/>
</dbReference>
<gene>
    <name evidence="10" type="ORF">SAMN05444170_0481</name>
</gene>
<keyword evidence="11" id="KW-1185">Reference proteome</keyword>
<dbReference type="AlphaFoldDB" id="A0A1M7SZ93"/>
<keyword evidence="5" id="KW-1278">Translocase</keyword>
<dbReference type="InterPro" id="IPR003439">
    <property type="entry name" value="ABC_transporter-like_ATP-bd"/>
</dbReference>
<dbReference type="PROSITE" id="PS00211">
    <property type="entry name" value="ABC_TRANSPORTER_1"/>
    <property type="match status" value="1"/>
</dbReference>
<evidence type="ECO:0000256" key="2">
    <source>
        <dbReference type="ARBA" id="ARBA00022519"/>
    </source>
</evidence>
<dbReference type="OrthoDB" id="9786950at2"/>
<dbReference type="Proteomes" id="UP000184096">
    <property type="component" value="Chromosome I"/>
</dbReference>
<feature type="domain" description="Cyclic nucleotide-binding" evidence="8">
    <location>
        <begin position="246"/>
        <end position="364"/>
    </location>
</feature>
<dbReference type="PROSITE" id="PS50893">
    <property type="entry name" value="ABC_TRANSPORTER_2"/>
    <property type="match status" value="1"/>
</dbReference>
<evidence type="ECO:0000256" key="6">
    <source>
        <dbReference type="ARBA" id="ARBA00024722"/>
    </source>
</evidence>
<keyword evidence="3" id="KW-0547">Nucleotide-binding</keyword>
<sequence length="365" mass="40154">MEEALPAILNVRHLNHYFGEGDARNQVLFDNCLQVSRGEFVVMTGPSGSGKTTLLTLIGALRSLQSGHIDVLGHDLAKLPASELVSVRRKIGFIFQAHNLFDSLSAIENVMLAMEVGDLPRYEMRDAAAAILDRLGLGHRHNYKPRSLSGGQRQRVAVARALVNRPRLVLADEPTAALDRDSAQIVSGLLKELTAEHGCTVIMVTHDTRLIELADRVVNMVDGAIKSDVVLNEAVVICEFLRRLPLFEKLSPVDLTNVASKMKGVAYNASDVVLREGDSGEDFFLIREGRVGIYQAGNGEEAVAMLGSGECFGEQALITDRPRNATVIAQERLVAYRLAKDDFRAAVDASPSFREQLYKIYFQRQ</sequence>
<keyword evidence="2" id="KW-0997">Cell inner membrane</keyword>
<evidence type="ECO:0000313" key="10">
    <source>
        <dbReference type="EMBL" id="SHN63809.1"/>
    </source>
</evidence>
<dbReference type="InterPro" id="IPR000595">
    <property type="entry name" value="cNMP-bd_dom"/>
</dbReference>
<dbReference type="NCBIfam" id="TIGR02982">
    <property type="entry name" value="heterocyst_DevA"/>
    <property type="match status" value="1"/>
</dbReference>
<keyword evidence="2" id="KW-0472">Membrane</keyword>
<evidence type="ECO:0000259" key="8">
    <source>
        <dbReference type="PROSITE" id="PS50042"/>
    </source>
</evidence>
<name>A0A1M7SZ93_9BRAD</name>
<evidence type="ECO:0000256" key="5">
    <source>
        <dbReference type="ARBA" id="ARBA00022967"/>
    </source>
</evidence>
<dbReference type="EMBL" id="LT670849">
    <property type="protein sequence ID" value="SHN63809.1"/>
    <property type="molecule type" value="Genomic_DNA"/>
</dbReference>
<keyword evidence="4 10" id="KW-0067">ATP-binding</keyword>
<dbReference type="PROSITE" id="PS50042">
    <property type="entry name" value="CNMP_BINDING_3"/>
    <property type="match status" value="1"/>
</dbReference>
<protein>
    <submittedName>
        <fullName evidence="10">Putative ABC transport system ATP-binding protein</fullName>
    </submittedName>
</protein>
<feature type="domain" description="ABC transporter" evidence="9">
    <location>
        <begin position="11"/>
        <end position="247"/>
    </location>
</feature>
<organism evidence="10 11">
    <name type="scientific">Bradyrhizobium erythrophlei</name>
    <dbReference type="NCBI Taxonomy" id="1437360"/>
    <lineage>
        <taxon>Bacteria</taxon>
        <taxon>Pseudomonadati</taxon>
        <taxon>Pseudomonadota</taxon>
        <taxon>Alphaproteobacteria</taxon>
        <taxon>Hyphomicrobiales</taxon>
        <taxon>Nitrobacteraceae</taxon>
        <taxon>Bradyrhizobium</taxon>
    </lineage>
</organism>
<dbReference type="InterPro" id="IPR017871">
    <property type="entry name" value="ABC_transporter-like_CS"/>
</dbReference>
<dbReference type="Gene3D" id="2.60.120.10">
    <property type="entry name" value="Jelly Rolls"/>
    <property type="match status" value="1"/>
</dbReference>
<dbReference type="SMART" id="SM00382">
    <property type="entry name" value="AAA"/>
    <property type="match status" value="1"/>
</dbReference>
<accession>A0A1M7SZ93</accession>
<dbReference type="InterPro" id="IPR027417">
    <property type="entry name" value="P-loop_NTPase"/>
</dbReference>
<dbReference type="SUPFAM" id="SSF52540">
    <property type="entry name" value="P-loop containing nucleoside triphosphate hydrolases"/>
    <property type="match status" value="1"/>
</dbReference>
<dbReference type="InterPro" id="IPR015854">
    <property type="entry name" value="ABC_transpr_LolD-like"/>
</dbReference>
<keyword evidence="1" id="KW-0813">Transport</keyword>
<evidence type="ECO:0000256" key="4">
    <source>
        <dbReference type="ARBA" id="ARBA00022840"/>
    </source>
</evidence>
<dbReference type="Pfam" id="PF00027">
    <property type="entry name" value="cNMP_binding"/>
    <property type="match status" value="1"/>
</dbReference>
<dbReference type="InterPro" id="IPR017911">
    <property type="entry name" value="MacB-like_ATP-bd"/>
</dbReference>
<dbReference type="SMART" id="SM00100">
    <property type="entry name" value="cNMP"/>
    <property type="match status" value="1"/>
</dbReference>
<dbReference type="GO" id="GO:0016887">
    <property type="term" value="F:ATP hydrolysis activity"/>
    <property type="evidence" value="ECO:0007669"/>
    <property type="project" value="InterPro"/>
</dbReference>
<proteinExistence type="inferred from homology"/>